<keyword evidence="1" id="KW-0732">Signal</keyword>
<dbReference type="RefSeq" id="WP_090244876.1">
    <property type="nucleotide sequence ID" value="NZ_FPAS01000001.1"/>
</dbReference>
<feature type="chain" id="PRO_5014932340" description="TonB protein C-terminal" evidence="1">
    <location>
        <begin position="21"/>
        <end position="232"/>
    </location>
</feature>
<evidence type="ECO:0000313" key="3">
    <source>
        <dbReference type="Proteomes" id="UP000236454"/>
    </source>
</evidence>
<dbReference type="AlphaFoldDB" id="A0A1I6XB01"/>
<evidence type="ECO:0000313" key="2">
    <source>
        <dbReference type="EMBL" id="SFT35313.1"/>
    </source>
</evidence>
<name>A0A1I6XB01_9FLAO</name>
<dbReference type="Proteomes" id="UP000236454">
    <property type="component" value="Unassembled WGS sequence"/>
</dbReference>
<protein>
    <recommendedName>
        <fullName evidence="4">TonB protein C-terminal</fullName>
    </recommendedName>
</protein>
<keyword evidence="3" id="KW-1185">Reference proteome</keyword>
<evidence type="ECO:0000256" key="1">
    <source>
        <dbReference type="SAM" id="SignalP"/>
    </source>
</evidence>
<proteinExistence type="predicted"/>
<organism evidence="2 3">
    <name type="scientific">Lishizhenia tianjinensis</name>
    <dbReference type="NCBI Taxonomy" id="477690"/>
    <lineage>
        <taxon>Bacteria</taxon>
        <taxon>Pseudomonadati</taxon>
        <taxon>Bacteroidota</taxon>
        <taxon>Flavobacteriia</taxon>
        <taxon>Flavobacteriales</taxon>
        <taxon>Crocinitomicaceae</taxon>
        <taxon>Lishizhenia</taxon>
    </lineage>
</organism>
<accession>A0A1I6XB01</accession>
<dbReference type="STRING" id="477690.SAMN05216474_0054"/>
<gene>
    <name evidence="2" type="ORF">SAMN05216474_0054</name>
</gene>
<feature type="signal peptide" evidence="1">
    <location>
        <begin position="1"/>
        <end position="20"/>
    </location>
</feature>
<sequence>MVRIFLISLLFLTHWSSAQSSCVIKLQDAHTLEQIQISEITFVNQKKHSIDSLTNSLIIEKARGKKLNIHTKNYKEFTRKIDFRKHKGDTLVLHLLPSKNLIQSRYQELYESMGVPKDTLIFENQAALKNHLSAYIYPLISYAMDSCKNGLCNYNNTYSFHFIFEASNGVYSLKTCDQTKSYAYSCDSLDNALDRLITIYPYFLLAEEENTFRIRISISPNLRNNSINKRTY</sequence>
<reference evidence="2 3" key="1">
    <citation type="submission" date="2016-10" db="EMBL/GenBank/DDBJ databases">
        <authorList>
            <person name="de Groot N.N."/>
        </authorList>
    </citation>
    <scope>NUCLEOTIDE SEQUENCE [LARGE SCALE GENOMIC DNA]</scope>
    <source>
        <strain evidence="2 3">CGMCC 1.7005</strain>
    </source>
</reference>
<dbReference type="EMBL" id="FPAS01000001">
    <property type="protein sequence ID" value="SFT35313.1"/>
    <property type="molecule type" value="Genomic_DNA"/>
</dbReference>
<evidence type="ECO:0008006" key="4">
    <source>
        <dbReference type="Google" id="ProtNLM"/>
    </source>
</evidence>
<dbReference type="OrthoDB" id="9849954at2"/>